<comment type="caution">
    <text evidence="2">The sequence shown here is derived from an EMBL/GenBank/DDBJ whole genome shotgun (WGS) entry which is preliminary data.</text>
</comment>
<dbReference type="EMBL" id="SMBK01000013">
    <property type="protein sequence ID" value="TCU34147.1"/>
    <property type="molecule type" value="Genomic_DNA"/>
</dbReference>
<dbReference type="Proteomes" id="UP000295507">
    <property type="component" value="Unassembled WGS sequence"/>
</dbReference>
<accession>A0A4R3RI77</accession>
<evidence type="ECO:0000313" key="2">
    <source>
        <dbReference type="EMBL" id="TCU34147.1"/>
    </source>
</evidence>
<sequence length="118" mass="11693">MATIAPKVLSIAGAIAAFAASAPAGDEVTYGGGDLLIEFRNGHNASITVNIAPTKTTGVAPGAGPVAIPTRSLAIAAGADGAFILKSSEISSYVNANGRVPITYTGGNVAMLVRAIRL</sequence>
<protein>
    <submittedName>
        <fullName evidence="2">Uncharacterized protein</fullName>
    </submittedName>
</protein>
<feature type="chain" id="PRO_5020793412" evidence="1">
    <location>
        <begin position="25"/>
        <end position="118"/>
    </location>
</feature>
<gene>
    <name evidence="2" type="ORF">EV129_113132</name>
</gene>
<reference evidence="2 3" key="1">
    <citation type="submission" date="2019-03" db="EMBL/GenBank/DDBJ databases">
        <title>Genomic Encyclopedia of Type Strains, Phase IV (KMG-V): Genome sequencing to study the core and pangenomes of soil and plant-associated prokaryotes.</title>
        <authorList>
            <person name="Whitman W."/>
        </authorList>
    </citation>
    <scope>NUCLEOTIDE SEQUENCE [LARGE SCALE GENOMIC DNA]</scope>
    <source>
        <strain evidence="2 3">IE4868</strain>
    </source>
</reference>
<feature type="signal peptide" evidence="1">
    <location>
        <begin position="1"/>
        <end position="24"/>
    </location>
</feature>
<evidence type="ECO:0000256" key="1">
    <source>
        <dbReference type="SAM" id="SignalP"/>
    </source>
</evidence>
<organism evidence="2 3">
    <name type="scientific">Rhizobium azibense</name>
    <dbReference type="NCBI Taxonomy" id="1136135"/>
    <lineage>
        <taxon>Bacteria</taxon>
        <taxon>Pseudomonadati</taxon>
        <taxon>Pseudomonadota</taxon>
        <taxon>Alphaproteobacteria</taxon>
        <taxon>Hyphomicrobiales</taxon>
        <taxon>Rhizobiaceae</taxon>
        <taxon>Rhizobium/Agrobacterium group</taxon>
        <taxon>Rhizobium</taxon>
    </lineage>
</organism>
<name>A0A4R3RI77_9HYPH</name>
<evidence type="ECO:0000313" key="3">
    <source>
        <dbReference type="Proteomes" id="UP000295507"/>
    </source>
</evidence>
<proteinExistence type="predicted"/>
<keyword evidence="1" id="KW-0732">Signal</keyword>
<dbReference type="AlphaFoldDB" id="A0A4R3RI77"/>
<dbReference type="RefSeq" id="WP_132552905.1">
    <property type="nucleotide sequence ID" value="NZ_SMBK01000013.1"/>
</dbReference>